<keyword evidence="1" id="KW-1133">Transmembrane helix</keyword>
<evidence type="ECO:0008006" key="4">
    <source>
        <dbReference type="Google" id="ProtNLM"/>
    </source>
</evidence>
<evidence type="ECO:0000256" key="1">
    <source>
        <dbReference type="SAM" id="Phobius"/>
    </source>
</evidence>
<reference evidence="2 3" key="1">
    <citation type="submission" date="2024-04" db="EMBL/GenBank/DDBJ databases">
        <title>draft genome sequnece of Paenibacillus filicis.</title>
        <authorList>
            <person name="Kim D.-U."/>
        </authorList>
    </citation>
    <scope>NUCLEOTIDE SEQUENCE [LARGE SCALE GENOMIC DNA]</scope>
    <source>
        <strain evidence="2 3">KACC14197</strain>
    </source>
</reference>
<protein>
    <recommendedName>
        <fullName evidence="4">DUF2178 domain-containing protein</fullName>
    </recommendedName>
</protein>
<comment type="caution">
    <text evidence="2">The sequence shown here is derived from an EMBL/GenBank/DDBJ whole genome shotgun (WGS) entry which is preliminary data.</text>
</comment>
<organism evidence="2 3">
    <name type="scientific">Paenibacillus filicis</name>
    <dbReference type="NCBI Taxonomy" id="669464"/>
    <lineage>
        <taxon>Bacteria</taxon>
        <taxon>Bacillati</taxon>
        <taxon>Bacillota</taxon>
        <taxon>Bacilli</taxon>
        <taxon>Bacillales</taxon>
        <taxon>Paenibacillaceae</taxon>
        <taxon>Paenibacillus</taxon>
    </lineage>
</organism>
<evidence type="ECO:0000313" key="3">
    <source>
        <dbReference type="Proteomes" id="UP001469365"/>
    </source>
</evidence>
<dbReference type="RefSeq" id="WP_341418025.1">
    <property type="nucleotide sequence ID" value="NZ_JBBPCC010000017.1"/>
</dbReference>
<feature type="transmembrane region" description="Helical" evidence="1">
    <location>
        <begin position="71"/>
        <end position="91"/>
    </location>
</feature>
<dbReference type="Proteomes" id="UP001469365">
    <property type="component" value="Unassembled WGS sequence"/>
</dbReference>
<keyword evidence="1" id="KW-0472">Membrane</keyword>
<dbReference type="EMBL" id="JBBPCC010000017">
    <property type="protein sequence ID" value="MEK8130883.1"/>
    <property type="molecule type" value="Genomic_DNA"/>
</dbReference>
<feature type="transmembrane region" description="Helical" evidence="1">
    <location>
        <begin position="6"/>
        <end position="24"/>
    </location>
</feature>
<name>A0ABU9DPT8_9BACL</name>
<proteinExistence type="predicted"/>
<accession>A0ABU9DPT8</accession>
<gene>
    <name evidence="2" type="ORF">WMW72_23535</name>
</gene>
<keyword evidence="3" id="KW-1185">Reference proteome</keyword>
<evidence type="ECO:0000313" key="2">
    <source>
        <dbReference type="EMBL" id="MEK8130883.1"/>
    </source>
</evidence>
<sequence length="98" mass="11489">MKWLEVAVWSIALVVVAYNLYYEWKFSKEEGMDERGEKIRGSSARLSFSIVCMLISLLIMSDIFIQYSFQMYKLLVALIMIVSNVVSFVTLNRIRKTY</sequence>
<keyword evidence="1" id="KW-0812">Transmembrane</keyword>
<feature type="transmembrane region" description="Helical" evidence="1">
    <location>
        <begin position="45"/>
        <end position="65"/>
    </location>
</feature>